<dbReference type="OrthoDB" id="416217at2759"/>
<dbReference type="CDD" id="cd00067">
    <property type="entry name" value="GAL4"/>
    <property type="match status" value="1"/>
</dbReference>
<proteinExistence type="predicted"/>
<dbReference type="SUPFAM" id="SSF57701">
    <property type="entry name" value="Zn2/Cys6 DNA-binding domain"/>
    <property type="match status" value="1"/>
</dbReference>
<dbReference type="PROSITE" id="PS00463">
    <property type="entry name" value="ZN2_CY6_FUNGAL_1"/>
    <property type="match status" value="1"/>
</dbReference>
<keyword evidence="2" id="KW-0238">DNA-binding</keyword>
<evidence type="ECO:0000313" key="7">
    <source>
        <dbReference type="EMBL" id="PYI00857.1"/>
    </source>
</evidence>
<dbReference type="GO" id="GO:0003677">
    <property type="term" value="F:DNA binding"/>
    <property type="evidence" value="ECO:0007669"/>
    <property type="project" value="UniProtKB-KW"/>
</dbReference>
<dbReference type="InterPro" id="IPR001138">
    <property type="entry name" value="Zn2Cys6_DnaBD"/>
</dbReference>
<dbReference type="AlphaFoldDB" id="A0A319DT20"/>
<keyword evidence="1" id="KW-0805">Transcription regulation</keyword>
<organism evidence="7 8">
    <name type="scientific">Aspergillus sclerotiicarbonarius (strain CBS 121057 / IBT 28362)</name>
    <dbReference type="NCBI Taxonomy" id="1448318"/>
    <lineage>
        <taxon>Eukaryota</taxon>
        <taxon>Fungi</taxon>
        <taxon>Dikarya</taxon>
        <taxon>Ascomycota</taxon>
        <taxon>Pezizomycotina</taxon>
        <taxon>Eurotiomycetes</taxon>
        <taxon>Eurotiomycetidae</taxon>
        <taxon>Eurotiales</taxon>
        <taxon>Aspergillaceae</taxon>
        <taxon>Aspergillus</taxon>
        <taxon>Aspergillus subgen. Circumdati</taxon>
    </lineage>
</organism>
<dbReference type="PANTHER" id="PTHR47784:SF5">
    <property type="entry name" value="STEROL UPTAKE CONTROL PROTEIN 2"/>
    <property type="match status" value="1"/>
</dbReference>
<dbReference type="PANTHER" id="PTHR47784">
    <property type="entry name" value="STEROL UPTAKE CONTROL PROTEIN 2"/>
    <property type="match status" value="1"/>
</dbReference>
<dbReference type="VEuPathDB" id="FungiDB:BO78DRAFT_411955"/>
<evidence type="ECO:0000256" key="2">
    <source>
        <dbReference type="ARBA" id="ARBA00023125"/>
    </source>
</evidence>
<dbReference type="InterPro" id="IPR053157">
    <property type="entry name" value="Sterol_Uptake_Regulator"/>
</dbReference>
<dbReference type="STRING" id="1448318.A0A319DT20"/>
<evidence type="ECO:0000313" key="8">
    <source>
        <dbReference type="Proteomes" id="UP000248423"/>
    </source>
</evidence>
<dbReference type="Gene3D" id="4.10.240.10">
    <property type="entry name" value="Zn(2)-C6 fungal-type DNA-binding domain"/>
    <property type="match status" value="1"/>
</dbReference>
<evidence type="ECO:0000256" key="5">
    <source>
        <dbReference type="SAM" id="MobiDB-lite"/>
    </source>
</evidence>
<accession>A0A319DT20</accession>
<name>A0A319DT20_ASPSB</name>
<dbReference type="PROSITE" id="PS50048">
    <property type="entry name" value="ZN2_CY6_FUNGAL_2"/>
    <property type="match status" value="1"/>
</dbReference>
<sequence>MRTSTSVRGRRSHQKSRRGCQQCKLRKVKCGEEKPSCTNCTRHGVACSFAPSVQTEGSSSHHDRSPSCNQATTPQDNSRTMLSGSPGSDGQSQAAAAPDLAIGDLELLHHFTTSTAYTFSRHPVLQSFWRVEVPQIGFTAPYTLRAILALSALHLANLRPDKSQCYIAQANIHHDAALKLATPEMANITPENSAPLFLFSALSTFIWCAKPLKLGNFLLWENHEIAGWLVLIRGTGTILDFADETLKNGPLASMFSARARNRMCEPVPPHQILENLRHLVMQDVPEAHMAQIYSSVIDEMNRPFIMCLDRNLRLETSDVFIWLLRVPHEFLLLLKDYQPLAMVIVGYFCVLLHQLEWMWCMKGWSTHLLSQIYNQLSPAYRAWIRWPIEQIGFLPPR</sequence>
<feature type="domain" description="Zn(2)-C6 fungal-type" evidence="6">
    <location>
        <begin position="19"/>
        <end position="49"/>
    </location>
</feature>
<dbReference type="PRINTS" id="PR00755">
    <property type="entry name" value="AFLATOXINBRP"/>
</dbReference>
<dbReference type="Proteomes" id="UP000248423">
    <property type="component" value="Unassembled WGS sequence"/>
</dbReference>
<keyword evidence="4" id="KW-0539">Nucleus</keyword>
<dbReference type="InterPro" id="IPR021858">
    <property type="entry name" value="Fun_TF"/>
</dbReference>
<feature type="compositionally biased region" description="Polar residues" evidence="5">
    <location>
        <begin position="66"/>
        <end position="94"/>
    </location>
</feature>
<dbReference type="Pfam" id="PF11951">
    <property type="entry name" value="Fungal_trans_2"/>
    <property type="match status" value="1"/>
</dbReference>
<protein>
    <recommendedName>
        <fullName evidence="6">Zn(2)-C6 fungal-type domain-containing protein</fullName>
    </recommendedName>
</protein>
<evidence type="ECO:0000256" key="4">
    <source>
        <dbReference type="ARBA" id="ARBA00023242"/>
    </source>
</evidence>
<gene>
    <name evidence="7" type="ORF">BO78DRAFT_411955</name>
</gene>
<dbReference type="Pfam" id="PF00172">
    <property type="entry name" value="Zn_clus"/>
    <property type="match status" value="1"/>
</dbReference>
<evidence type="ECO:0000259" key="6">
    <source>
        <dbReference type="PROSITE" id="PS50048"/>
    </source>
</evidence>
<dbReference type="InterPro" id="IPR036864">
    <property type="entry name" value="Zn2-C6_fun-type_DNA-bd_sf"/>
</dbReference>
<evidence type="ECO:0000256" key="3">
    <source>
        <dbReference type="ARBA" id="ARBA00023163"/>
    </source>
</evidence>
<dbReference type="EMBL" id="KZ826433">
    <property type="protein sequence ID" value="PYI00857.1"/>
    <property type="molecule type" value="Genomic_DNA"/>
</dbReference>
<reference evidence="7 8" key="1">
    <citation type="submission" date="2018-02" db="EMBL/GenBank/DDBJ databases">
        <title>The genomes of Aspergillus section Nigri reveals drivers in fungal speciation.</title>
        <authorList>
            <consortium name="DOE Joint Genome Institute"/>
            <person name="Vesth T.C."/>
            <person name="Nybo J."/>
            <person name="Theobald S."/>
            <person name="Brandl J."/>
            <person name="Frisvad J.C."/>
            <person name="Nielsen K.F."/>
            <person name="Lyhne E.K."/>
            <person name="Kogle M.E."/>
            <person name="Kuo A."/>
            <person name="Riley R."/>
            <person name="Clum A."/>
            <person name="Nolan M."/>
            <person name="Lipzen A."/>
            <person name="Salamov A."/>
            <person name="Henrissat B."/>
            <person name="Wiebenga A."/>
            <person name="De vries R.P."/>
            <person name="Grigoriev I.V."/>
            <person name="Mortensen U.H."/>
            <person name="Andersen M.R."/>
            <person name="Baker S.E."/>
        </authorList>
    </citation>
    <scope>NUCLEOTIDE SEQUENCE [LARGE SCALE GENOMIC DNA]</scope>
    <source>
        <strain evidence="7 8">CBS 121057</strain>
    </source>
</reference>
<dbReference type="GO" id="GO:0001228">
    <property type="term" value="F:DNA-binding transcription activator activity, RNA polymerase II-specific"/>
    <property type="evidence" value="ECO:0007669"/>
    <property type="project" value="TreeGrafter"/>
</dbReference>
<dbReference type="SMART" id="SM00066">
    <property type="entry name" value="GAL4"/>
    <property type="match status" value="1"/>
</dbReference>
<dbReference type="GO" id="GO:0008270">
    <property type="term" value="F:zinc ion binding"/>
    <property type="evidence" value="ECO:0007669"/>
    <property type="project" value="InterPro"/>
</dbReference>
<evidence type="ECO:0000256" key="1">
    <source>
        <dbReference type="ARBA" id="ARBA00023015"/>
    </source>
</evidence>
<keyword evidence="8" id="KW-1185">Reference proteome</keyword>
<keyword evidence="3" id="KW-0804">Transcription</keyword>
<feature type="region of interest" description="Disordered" evidence="5">
    <location>
        <begin position="52"/>
        <end position="96"/>
    </location>
</feature>